<keyword evidence="1" id="KW-0812">Transmembrane</keyword>
<evidence type="ECO:0008006" key="4">
    <source>
        <dbReference type="Google" id="ProtNLM"/>
    </source>
</evidence>
<keyword evidence="1" id="KW-0472">Membrane</keyword>
<sequence length="225" mass="27064">MQKLKKIKKIVNFRFAMNYFKNIDNIQQLNSLIYKNSQIIFIARIAHKNFFQRKRRINYLFLLLFAFILNNKKTNYANYVENQQKKKAYQSCQKCSLQLCFFDLSRKIKCNCLLIATILQKIVQLQNYKILQTSHILLRFSFSKYCNIYIGLESDYYKSILCTIKDEYSNEKCTIEQMYEDTKKQLIILIGFTCVTTFIVTVFIESIKMIFKTQFKLMRARSQKY</sequence>
<comment type="caution">
    <text evidence="2">The sequence shown here is derived from an EMBL/GenBank/DDBJ whole genome shotgun (WGS) entry which is preliminary data.</text>
</comment>
<keyword evidence="3" id="KW-1185">Reference proteome</keyword>
<gene>
    <name evidence="2" type="ORF">PSON_ATCC_30995.1.T0780001</name>
</gene>
<evidence type="ECO:0000256" key="1">
    <source>
        <dbReference type="SAM" id="Phobius"/>
    </source>
</evidence>
<accession>A0A8S1PH26</accession>
<protein>
    <recommendedName>
        <fullName evidence="4">Transmembrane protein</fullName>
    </recommendedName>
</protein>
<dbReference type="Proteomes" id="UP000692954">
    <property type="component" value="Unassembled WGS sequence"/>
</dbReference>
<proteinExistence type="predicted"/>
<feature type="transmembrane region" description="Helical" evidence="1">
    <location>
        <begin position="57"/>
        <end position="72"/>
    </location>
</feature>
<organism evidence="2 3">
    <name type="scientific">Paramecium sonneborni</name>
    <dbReference type="NCBI Taxonomy" id="65129"/>
    <lineage>
        <taxon>Eukaryota</taxon>
        <taxon>Sar</taxon>
        <taxon>Alveolata</taxon>
        <taxon>Ciliophora</taxon>
        <taxon>Intramacronucleata</taxon>
        <taxon>Oligohymenophorea</taxon>
        <taxon>Peniculida</taxon>
        <taxon>Parameciidae</taxon>
        <taxon>Paramecium</taxon>
    </lineage>
</organism>
<dbReference type="AlphaFoldDB" id="A0A8S1PH26"/>
<evidence type="ECO:0000313" key="2">
    <source>
        <dbReference type="EMBL" id="CAD8102405.1"/>
    </source>
</evidence>
<feature type="transmembrane region" description="Helical" evidence="1">
    <location>
        <begin position="186"/>
        <end position="211"/>
    </location>
</feature>
<dbReference type="EMBL" id="CAJJDN010000078">
    <property type="protein sequence ID" value="CAD8102405.1"/>
    <property type="molecule type" value="Genomic_DNA"/>
</dbReference>
<keyword evidence="1" id="KW-1133">Transmembrane helix</keyword>
<reference evidence="2" key="1">
    <citation type="submission" date="2021-01" db="EMBL/GenBank/DDBJ databases">
        <authorList>
            <consortium name="Genoscope - CEA"/>
            <person name="William W."/>
        </authorList>
    </citation>
    <scope>NUCLEOTIDE SEQUENCE</scope>
</reference>
<evidence type="ECO:0000313" key="3">
    <source>
        <dbReference type="Proteomes" id="UP000692954"/>
    </source>
</evidence>
<name>A0A8S1PH26_9CILI</name>